<comment type="caution">
    <text evidence="3">The sequence shown here is derived from an EMBL/GenBank/DDBJ whole genome shotgun (WGS) entry which is preliminary data.</text>
</comment>
<dbReference type="PANTHER" id="PTHR43669">
    <property type="entry name" value="5-KETO-D-GLUCONATE 5-REDUCTASE"/>
    <property type="match status" value="1"/>
</dbReference>
<gene>
    <name evidence="3" type="ORF">JX265_003009</name>
</gene>
<dbReference type="SUPFAM" id="SSF51735">
    <property type="entry name" value="NAD(P)-binding Rossmann-fold domains"/>
    <property type="match status" value="1"/>
</dbReference>
<dbReference type="InterPro" id="IPR036291">
    <property type="entry name" value="NAD(P)-bd_dom_sf"/>
</dbReference>
<reference evidence="3" key="1">
    <citation type="submission" date="2021-03" db="EMBL/GenBank/DDBJ databases">
        <title>Revisited historic fungal species revealed as producer of novel bioactive compounds through whole genome sequencing and comparative genomics.</title>
        <authorList>
            <person name="Vignolle G.A."/>
            <person name="Hochenegger N."/>
            <person name="Mach R.L."/>
            <person name="Mach-Aigner A.R."/>
            <person name="Javad Rahimi M."/>
            <person name="Salim K.A."/>
            <person name="Chan C.M."/>
            <person name="Lim L.B.L."/>
            <person name="Cai F."/>
            <person name="Druzhinina I.S."/>
            <person name="U'Ren J.M."/>
            <person name="Derntl C."/>
        </authorList>
    </citation>
    <scope>NUCLEOTIDE SEQUENCE</scope>
    <source>
        <strain evidence="3">TUCIM 5799</strain>
    </source>
</reference>
<proteinExistence type="inferred from homology"/>
<dbReference type="Gene3D" id="3.40.50.720">
    <property type="entry name" value="NAD(P)-binding Rossmann-like Domain"/>
    <property type="match status" value="1"/>
</dbReference>
<sequence>MSTVLILGAGPNIGLATAKVFATAGYRVAVASRSKPADLDSSYKHFKFDASKPESVPSLFGEVRATLGDPSVVIYNTAQATSTPDGAFTLGLEQFRNDMDVNTTSPYITAQEAIKGFAKTGPGSTFIYTGNKLNVLGWPSLLSCGMGKSAVAHMIRTANIAFPDKGYKFYYVDQRQKDGNVTIPVGGPAHANEFLELAKDAKQRPWHYTFVEGQGYVDFHER</sequence>
<evidence type="ECO:0000313" key="3">
    <source>
        <dbReference type="EMBL" id="KAI1878832.1"/>
    </source>
</evidence>
<dbReference type="GO" id="GO:0016491">
    <property type="term" value="F:oxidoreductase activity"/>
    <property type="evidence" value="ECO:0007669"/>
    <property type="project" value="UniProtKB-KW"/>
</dbReference>
<dbReference type="PANTHER" id="PTHR43669:SF4">
    <property type="entry name" value="SHORT-CHAIN DEHYDROGENASE"/>
    <property type="match status" value="1"/>
</dbReference>
<dbReference type="Proteomes" id="UP000829685">
    <property type="component" value="Unassembled WGS sequence"/>
</dbReference>
<name>A0A9Q0ATN6_9PEZI</name>
<dbReference type="InterPro" id="IPR002347">
    <property type="entry name" value="SDR_fam"/>
</dbReference>
<evidence type="ECO:0000256" key="2">
    <source>
        <dbReference type="ARBA" id="ARBA00023002"/>
    </source>
</evidence>
<dbReference type="Pfam" id="PF13561">
    <property type="entry name" value="adh_short_C2"/>
    <property type="match status" value="1"/>
</dbReference>
<keyword evidence="4" id="KW-1185">Reference proteome</keyword>
<accession>A0A9Q0ATN6</accession>
<comment type="similarity">
    <text evidence="1">Belongs to the short-chain dehydrogenases/reductases (SDR) family.</text>
</comment>
<evidence type="ECO:0000256" key="1">
    <source>
        <dbReference type="ARBA" id="ARBA00006484"/>
    </source>
</evidence>
<protein>
    <recommendedName>
        <fullName evidence="5">NAD(P)-binding protein</fullName>
    </recommendedName>
</protein>
<evidence type="ECO:0008006" key="5">
    <source>
        <dbReference type="Google" id="ProtNLM"/>
    </source>
</evidence>
<keyword evidence="2" id="KW-0560">Oxidoreductase</keyword>
<dbReference type="AlphaFoldDB" id="A0A9Q0ATN6"/>
<evidence type="ECO:0000313" key="4">
    <source>
        <dbReference type="Proteomes" id="UP000829685"/>
    </source>
</evidence>
<dbReference type="CDD" id="cd05233">
    <property type="entry name" value="SDR_c"/>
    <property type="match status" value="1"/>
</dbReference>
<dbReference type="OrthoDB" id="5336600at2759"/>
<dbReference type="EMBL" id="JAFIMR010000005">
    <property type="protein sequence ID" value="KAI1878832.1"/>
    <property type="molecule type" value="Genomic_DNA"/>
</dbReference>
<organism evidence="3 4">
    <name type="scientific">Neoarthrinium moseri</name>
    <dbReference type="NCBI Taxonomy" id="1658444"/>
    <lineage>
        <taxon>Eukaryota</taxon>
        <taxon>Fungi</taxon>
        <taxon>Dikarya</taxon>
        <taxon>Ascomycota</taxon>
        <taxon>Pezizomycotina</taxon>
        <taxon>Sordariomycetes</taxon>
        <taxon>Xylariomycetidae</taxon>
        <taxon>Amphisphaeriales</taxon>
        <taxon>Apiosporaceae</taxon>
        <taxon>Neoarthrinium</taxon>
    </lineage>
</organism>